<dbReference type="PROSITE" id="PS51186">
    <property type="entry name" value="GNAT"/>
    <property type="match status" value="1"/>
</dbReference>
<evidence type="ECO:0000313" key="3">
    <source>
        <dbReference type="Proteomes" id="UP000278222"/>
    </source>
</evidence>
<dbReference type="SUPFAM" id="SSF55729">
    <property type="entry name" value="Acyl-CoA N-acyltransferases (Nat)"/>
    <property type="match status" value="1"/>
</dbReference>
<dbReference type="RefSeq" id="WP_170216624.1">
    <property type="nucleotide sequence ID" value="NZ_AP019700.1"/>
</dbReference>
<comment type="caution">
    <text evidence="2">The sequence shown here is derived from an EMBL/GenBank/DDBJ whole genome shotgun (WGS) entry which is preliminary data.</text>
</comment>
<dbReference type="PANTHER" id="PTHR43792:SF1">
    <property type="entry name" value="N-ACETYLTRANSFERASE DOMAIN-CONTAINING PROTEIN"/>
    <property type="match status" value="1"/>
</dbReference>
<evidence type="ECO:0000313" key="2">
    <source>
        <dbReference type="EMBL" id="ROP83584.1"/>
    </source>
</evidence>
<evidence type="ECO:0000259" key="1">
    <source>
        <dbReference type="PROSITE" id="PS51186"/>
    </source>
</evidence>
<dbReference type="Proteomes" id="UP000278222">
    <property type="component" value="Unassembled WGS sequence"/>
</dbReference>
<keyword evidence="2" id="KW-0808">Transferase</keyword>
<dbReference type="Gene3D" id="3.40.630.30">
    <property type="match status" value="1"/>
</dbReference>
<gene>
    <name evidence="2" type="ORF">EDC65_4232</name>
</gene>
<dbReference type="AlphaFoldDB" id="A0A3N1KUB9"/>
<reference evidence="2 3" key="1">
    <citation type="submission" date="2018-11" db="EMBL/GenBank/DDBJ databases">
        <title>Genomic Encyclopedia of Type Strains, Phase IV (KMG-IV): sequencing the most valuable type-strain genomes for metagenomic binning, comparative biology and taxonomic classification.</title>
        <authorList>
            <person name="Goeker M."/>
        </authorList>
    </citation>
    <scope>NUCLEOTIDE SEQUENCE [LARGE SCALE GENOMIC DNA]</scope>
    <source>
        <strain evidence="2 3">DSM 5900</strain>
    </source>
</reference>
<dbReference type="PANTHER" id="PTHR43792">
    <property type="entry name" value="GNAT FAMILY, PUTATIVE (AFU_ORTHOLOGUE AFUA_3G00765)-RELATED-RELATED"/>
    <property type="match status" value="1"/>
</dbReference>
<protein>
    <submittedName>
        <fullName evidence="2">RimJ/RimL family protein N-acetyltransferase</fullName>
    </submittedName>
</protein>
<dbReference type="InterPro" id="IPR000182">
    <property type="entry name" value="GNAT_dom"/>
</dbReference>
<proteinExistence type="predicted"/>
<name>A0A3N1KUB9_9PROT</name>
<feature type="domain" description="N-acetyltransferase" evidence="1">
    <location>
        <begin position="10"/>
        <end position="172"/>
    </location>
</feature>
<sequence length="179" mass="19672">MPPTLATQRLTLVPLGQEHLADYTALIAQPAVHRYLSSAKAIAADPPGQAQRIIELAQAQWRERGYGPFAVFATDTGAFVGRGGLFWVERLQAVEINYMLEPAAWGTGYATELSRRFLEFGFDALGLERMVATTNPDNAASQRVLLKVGMRPDGQRDFGTHMVDFFFIDRADWLAAGGA</sequence>
<accession>A0A3N1KUB9</accession>
<dbReference type="Pfam" id="PF13302">
    <property type="entry name" value="Acetyltransf_3"/>
    <property type="match status" value="1"/>
</dbReference>
<keyword evidence="3" id="KW-1185">Reference proteome</keyword>
<dbReference type="EMBL" id="RJKX01000016">
    <property type="protein sequence ID" value="ROP83584.1"/>
    <property type="molecule type" value="Genomic_DNA"/>
</dbReference>
<dbReference type="InterPro" id="IPR016181">
    <property type="entry name" value="Acyl_CoA_acyltransferase"/>
</dbReference>
<organism evidence="2 3">
    <name type="scientific">Stella humosa</name>
    <dbReference type="NCBI Taxonomy" id="94"/>
    <lineage>
        <taxon>Bacteria</taxon>
        <taxon>Pseudomonadati</taxon>
        <taxon>Pseudomonadota</taxon>
        <taxon>Alphaproteobacteria</taxon>
        <taxon>Rhodospirillales</taxon>
        <taxon>Stellaceae</taxon>
        <taxon>Stella</taxon>
    </lineage>
</organism>
<dbReference type="GO" id="GO:0016747">
    <property type="term" value="F:acyltransferase activity, transferring groups other than amino-acyl groups"/>
    <property type="evidence" value="ECO:0007669"/>
    <property type="project" value="InterPro"/>
</dbReference>
<dbReference type="InterPro" id="IPR051531">
    <property type="entry name" value="N-acetyltransferase"/>
</dbReference>